<dbReference type="InterPro" id="IPR050553">
    <property type="entry name" value="Thioredoxin_ResA/DsbE_sf"/>
</dbReference>
<dbReference type="PROSITE" id="PS51352">
    <property type="entry name" value="THIOREDOXIN_2"/>
    <property type="match status" value="1"/>
</dbReference>
<dbReference type="GO" id="GO:0016491">
    <property type="term" value="F:oxidoreductase activity"/>
    <property type="evidence" value="ECO:0007669"/>
    <property type="project" value="InterPro"/>
</dbReference>
<evidence type="ECO:0000259" key="1">
    <source>
        <dbReference type="PROSITE" id="PS51352"/>
    </source>
</evidence>
<dbReference type="InterPro" id="IPR013766">
    <property type="entry name" value="Thioredoxin_domain"/>
</dbReference>
<dbReference type="Pfam" id="PF00578">
    <property type="entry name" value="AhpC-TSA"/>
    <property type="match status" value="1"/>
</dbReference>
<comment type="caution">
    <text evidence="2">The sequence shown here is derived from an EMBL/GenBank/DDBJ whole genome shotgun (WGS) entry which is preliminary data.</text>
</comment>
<dbReference type="GO" id="GO:0016209">
    <property type="term" value="F:antioxidant activity"/>
    <property type="evidence" value="ECO:0007669"/>
    <property type="project" value="InterPro"/>
</dbReference>
<organism evidence="2">
    <name type="scientific">marine sediment metagenome</name>
    <dbReference type="NCBI Taxonomy" id="412755"/>
    <lineage>
        <taxon>unclassified sequences</taxon>
        <taxon>metagenomes</taxon>
        <taxon>ecological metagenomes</taxon>
    </lineage>
</organism>
<dbReference type="SUPFAM" id="SSF52833">
    <property type="entry name" value="Thioredoxin-like"/>
    <property type="match status" value="1"/>
</dbReference>
<dbReference type="InterPro" id="IPR036249">
    <property type="entry name" value="Thioredoxin-like_sf"/>
</dbReference>
<dbReference type="Gene3D" id="3.40.30.10">
    <property type="entry name" value="Glutaredoxin"/>
    <property type="match status" value="1"/>
</dbReference>
<accession>A0A0F9MBV5</accession>
<name>A0A0F9MBV5_9ZZZZ</name>
<protein>
    <recommendedName>
        <fullName evidence="1">Thioredoxin domain-containing protein</fullName>
    </recommendedName>
</protein>
<proteinExistence type="predicted"/>
<dbReference type="EMBL" id="LAZR01009185">
    <property type="protein sequence ID" value="KKM74160.1"/>
    <property type="molecule type" value="Genomic_DNA"/>
</dbReference>
<gene>
    <name evidence="2" type="ORF">LCGC14_1403200</name>
</gene>
<dbReference type="AlphaFoldDB" id="A0A0F9MBV5"/>
<dbReference type="PANTHER" id="PTHR42852">
    <property type="entry name" value="THIOL:DISULFIDE INTERCHANGE PROTEIN DSBE"/>
    <property type="match status" value="1"/>
</dbReference>
<dbReference type="CDD" id="cd02966">
    <property type="entry name" value="TlpA_like_family"/>
    <property type="match status" value="1"/>
</dbReference>
<dbReference type="InterPro" id="IPR000866">
    <property type="entry name" value="AhpC/TSA"/>
</dbReference>
<evidence type="ECO:0000313" key="2">
    <source>
        <dbReference type="EMBL" id="KKM74160.1"/>
    </source>
</evidence>
<feature type="domain" description="Thioredoxin" evidence="1">
    <location>
        <begin position="38"/>
        <end position="180"/>
    </location>
</feature>
<dbReference type="PANTHER" id="PTHR42852:SF13">
    <property type="entry name" value="PROTEIN DIPZ"/>
    <property type="match status" value="1"/>
</dbReference>
<reference evidence="2" key="1">
    <citation type="journal article" date="2015" name="Nature">
        <title>Complex archaea that bridge the gap between prokaryotes and eukaryotes.</title>
        <authorList>
            <person name="Spang A."/>
            <person name="Saw J.H."/>
            <person name="Jorgensen S.L."/>
            <person name="Zaremba-Niedzwiedzka K."/>
            <person name="Martijn J."/>
            <person name="Lind A.E."/>
            <person name="van Eijk R."/>
            <person name="Schleper C."/>
            <person name="Guy L."/>
            <person name="Ettema T.J."/>
        </authorList>
    </citation>
    <scope>NUCLEOTIDE SEQUENCE</scope>
</reference>
<sequence length="190" mass="21128">MKTFLRLLVVLPLLILIIVVVFGMLGESDKPKKKLPRLTLGEDARDFTYPGLDGRPVTLSSFFGDKVVFINIWATWCTECRKELPTVQKMYEKFKGDDFEVLAVSIDAAGVKAIVPFMKELGLKFPALQDTSGSIQLLYGTTGVPETFIIDKKGKVAYVEIGGGDWTEHEKQALIKGLMDEPDVSREVAK</sequence>